<keyword evidence="5" id="KW-0055">Arginine biosynthesis</keyword>
<evidence type="ECO:0000256" key="12">
    <source>
        <dbReference type="ARBA" id="ARBA00043861"/>
    </source>
</evidence>
<comment type="caution">
    <text evidence="18">The sequence shown here is derived from an EMBL/GenBank/DDBJ whole genome shotgun (WGS) entry which is preliminary data.</text>
</comment>
<dbReference type="PRINTS" id="PR00096">
    <property type="entry name" value="GATASE"/>
</dbReference>
<evidence type="ECO:0000256" key="7">
    <source>
        <dbReference type="ARBA" id="ARBA00022605"/>
    </source>
</evidence>
<evidence type="ECO:0000256" key="15">
    <source>
        <dbReference type="ARBA" id="ARBA00074572"/>
    </source>
</evidence>
<keyword evidence="19" id="KW-1185">Reference proteome</keyword>
<evidence type="ECO:0000256" key="16">
    <source>
        <dbReference type="ARBA" id="ARBA00083899"/>
    </source>
</evidence>
<keyword evidence="10" id="KW-0315">Glutamine amidotransferase</keyword>
<evidence type="ECO:0000256" key="6">
    <source>
        <dbReference type="ARBA" id="ARBA00022598"/>
    </source>
</evidence>
<dbReference type="PANTHER" id="PTHR11405:SF4">
    <property type="entry name" value="CARBAMOYL-PHOSPHATE SYNTHASE ARGININE-SPECIFIC SMALL CHAIN"/>
    <property type="match status" value="1"/>
</dbReference>
<evidence type="ECO:0000256" key="8">
    <source>
        <dbReference type="ARBA" id="ARBA00022741"/>
    </source>
</evidence>
<dbReference type="Pfam" id="PF00117">
    <property type="entry name" value="GATase"/>
    <property type="match status" value="1"/>
</dbReference>
<comment type="pathway">
    <text evidence="1">Pyrimidine metabolism; UMP biosynthesis via de novo pathway; (S)-dihydroorotate from bicarbonate: step 1/3.</text>
</comment>
<comment type="catalytic activity">
    <reaction evidence="14">
        <text>L-glutamine + H2O = L-glutamate + NH4(+)</text>
        <dbReference type="Rhea" id="RHEA:15889"/>
        <dbReference type="ChEBI" id="CHEBI:15377"/>
        <dbReference type="ChEBI" id="CHEBI:28938"/>
        <dbReference type="ChEBI" id="CHEBI:29985"/>
        <dbReference type="ChEBI" id="CHEBI:58359"/>
    </reaction>
</comment>
<dbReference type="SUPFAM" id="SSF52021">
    <property type="entry name" value="Carbamoyl phosphate synthetase, small subunit N-terminal domain"/>
    <property type="match status" value="1"/>
</dbReference>
<protein>
    <recommendedName>
        <fullName evidence="15">Carbamoyl phosphate synthase small chain, chloroplastic</fullName>
        <ecNumber evidence="4">6.3.5.5</ecNumber>
    </recommendedName>
    <alternativeName>
        <fullName evidence="16">Carbamoyl phosphate synthetase glutamine chain</fullName>
    </alternativeName>
</protein>
<evidence type="ECO:0000256" key="10">
    <source>
        <dbReference type="ARBA" id="ARBA00022962"/>
    </source>
</evidence>
<dbReference type="GO" id="GO:0006526">
    <property type="term" value="P:L-arginine biosynthetic process"/>
    <property type="evidence" value="ECO:0007669"/>
    <property type="project" value="UniProtKB-KW"/>
</dbReference>
<dbReference type="Proteomes" id="UP000236333">
    <property type="component" value="Unassembled WGS sequence"/>
</dbReference>
<dbReference type="Pfam" id="PF00988">
    <property type="entry name" value="CPSase_sm_chain"/>
    <property type="match status" value="1"/>
</dbReference>
<name>A0A2J8AD43_9CHLO</name>
<dbReference type="PANTHER" id="PTHR11405">
    <property type="entry name" value="CARBAMOYLTRANSFERASE FAMILY MEMBER"/>
    <property type="match status" value="1"/>
</dbReference>
<sequence length="452" mass="48719">MNMMNLQTRVQQTASRAACGVADQHATCSRQAVVTPVVRISDRRACRQGSAQRGGIIGGSRARTVVVRASGLPSPFPKKDARLVLEDGSVWKATAFGASGTQIGEVVFNTSLSGYQEIMTDPSYKGQFVAFTCPHIGNVGINLEDMESTQCHLGAIIVRDLSCVVSNYRSKLTLDAYCKKENVIGLANLDTRALTKVLRETGCLVGVVTTDTTKTDAELVAMTKSWTIVGKDLLSVVSCTEPYEWGKGTSEEWEFNGRVKSSKGPYHVVAYDFGIKTNILRRLASFGCKITVVPATYPAADVLKMNPDGVFFSNGPGDPSAAPYAVDNAKFILGKKPVFGICMGHQVLGQAFGGKTFKLKFGHHGGNHPIRYVPTGRVEISAQNHNFAVDPDTLPAGVEVTHVNLNDGTCAGMVYPAMKAMTIQYHPEASPGPHDADICFEQFIDMMKAEKA</sequence>
<dbReference type="PROSITE" id="PS51273">
    <property type="entry name" value="GATASE_TYPE_1"/>
    <property type="match status" value="1"/>
</dbReference>
<comment type="similarity">
    <text evidence="3">Belongs to the CarA family.</text>
</comment>
<evidence type="ECO:0000256" key="2">
    <source>
        <dbReference type="ARBA" id="ARBA00005077"/>
    </source>
</evidence>
<evidence type="ECO:0000259" key="17">
    <source>
        <dbReference type="SMART" id="SM01097"/>
    </source>
</evidence>
<keyword evidence="8" id="KW-0547">Nucleotide-binding</keyword>
<dbReference type="EMBL" id="PGGS01000056">
    <property type="protein sequence ID" value="PNH10440.1"/>
    <property type="molecule type" value="Genomic_DNA"/>
</dbReference>
<evidence type="ECO:0000256" key="14">
    <source>
        <dbReference type="ARBA" id="ARBA00049285"/>
    </source>
</evidence>
<dbReference type="GO" id="GO:0006221">
    <property type="term" value="P:pyrimidine nucleotide biosynthetic process"/>
    <property type="evidence" value="ECO:0007669"/>
    <property type="project" value="UniProtKB-KW"/>
</dbReference>
<dbReference type="InterPro" id="IPR029062">
    <property type="entry name" value="Class_I_gatase-like"/>
</dbReference>
<dbReference type="FunFam" id="3.40.50.880:FF:000034">
    <property type="entry name" value="carbamoyl-phosphate synthase small chain, chloroplastic"/>
    <property type="match status" value="1"/>
</dbReference>
<keyword evidence="7" id="KW-0028">Amino-acid biosynthesis</keyword>
<comment type="subunit">
    <text evidence="13">Heterodimer composed of 2 chains; the small (or glutamine) chain promotes the hydrolysis of glutamine to ammonia, which is used by the large (or ammonia) chain to synthesize carbamoyl phosphate.</text>
</comment>
<dbReference type="EC" id="6.3.5.5" evidence="4"/>
<organism evidence="18 19">
    <name type="scientific">Tetrabaena socialis</name>
    <dbReference type="NCBI Taxonomy" id="47790"/>
    <lineage>
        <taxon>Eukaryota</taxon>
        <taxon>Viridiplantae</taxon>
        <taxon>Chlorophyta</taxon>
        <taxon>core chlorophytes</taxon>
        <taxon>Chlorophyceae</taxon>
        <taxon>CS clade</taxon>
        <taxon>Chlamydomonadales</taxon>
        <taxon>Tetrabaenaceae</taxon>
        <taxon>Tetrabaena</taxon>
    </lineage>
</organism>
<dbReference type="Gene3D" id="3.40.50.880">
    <property type="match status" value="1"/>
</dbReference>
<dbReference type="GO" id="GO:0006541">
    <property type="term" value="P:glutamine metabolic process"/>
    <property type="evidence" value="ECO:0007669"/>
    <property type="project" value="InterPro"/>
</dbReference>
<dbReference type="InterPro" id="IPR006274">
    <property type="entry name" value="CarbamoylP_synth_ssu"/>
</dbReference>
<reference evidence="18 19" key="1">
    <citation type="journal article" date="2017" name="Mol. Biol. Evol.">
        <title>The 4-celled Tetrabaena socialis nuclear genome reveals the essential components for genetic control of cell number at the origin of multicellularity in the volvocine lineage.</title>
        <authorList>
            <person name="Featherston J."/>
            <person name="Arakaki Y."/>
            <person name="Hanschen E.R."/>
            <person name="Ferris P.J."/>
            <person name="Michod R.E."/>
            <person name="Olson B.J.S.C."/>
            <person name="Nozaki H."/>
            <person name="Durand P.M."/>
        </authorList>
    </citation>
    <scope>NUCLEOTIDE SEQUENCE [LARGE SCALE GENOMIC DNA]</scope>
    <source>
        <strain evidence="18 19">NIES-571</strain>
    </source>
</reference>
<accession>A0A2J8AD43</accession>
<dbReference type="NCBIfam" id="TIGR01368">
    <property type="entry name" value="CPSaseIIsmall"/>
    <property type="match status" value="1"/>
</dbReference>
<keyword evidence="11" id="KW-0665">Pyrimidine biosynthesis</keyword>
<dbReference type="SMART" id="SM01097">
    <property type="entry name" value="CPSase_sm_chain"/>
    <property type="match status" value="1"/>
</dbReference>
<proteinExistence type="inferred from homology"/>
<dbReference type="GO" id="GO:0006207">
    <property type="term" value="P:'de novo' pyrimidine nucleobase biosynthetic process"/>
    <property type="evidence" value="ECO:0007669"/>
    <property type="project" value="InterPro"/>
</dbReference>
<dbReference type="Gene3D" id="3.50.30.20">
    <property type="entry name" value="Carbamoyl-phosphate synthase small subunit, N-terminal domain"/>
    <property type="match status" value="1"/>
</dbReference>
<dbReference type="OrthoDB" id="434at2759"/>
<dbReference type="PRINTS" id="PR00097">
    <property type="entry name" value="ANTSNTHASEII"/>
</dbReference>
<evidence type="ECO:0000256" key="9">
    <source>
        <dbReference type="ARBA" id="ARBA00022840"/>
    </source>
</evidence>
<evidence type="ECO:0000256" key="4">
    <source>
        <dbReference type="ARBA" id="ARBA00012738"/>
    </source>
</evidence>
<dbReference type="FunFam" id="3.50.30.20:FF:000001">
    <property type="entry name" value="Carbamoyl-phosphate synthase small chain"/>
    <property type="match status" value="1"/>
</dbReference>
<evidence type="ECO:0000313" key="19">
    <source>
        <dbReference type="Proteomes" id="UP000236333"/>
    </source>
</evidence>
<dbReference type="InterPro" id="IPR017926">
    <property type="entry name" value="GATASE"/>
</dbReference>
<keyword evidence="6" id="KW-0436">Ligase</keyword>
<dbReference type="AlphaFoldDB" id="A0A2J8AD43"/>
<dbReference type="SUPFAM" id="SSF52317">
    <property type="entry name" value="Class I glutamine amidotransferase-like"/>
    <property type="match status" value="1"/>
</dbReference>
<keyword evidence="9" id="KW-0067">ATP-binding</keyword>
<dbReference type="CDD" id="cd01744">
    <property type="entry name" value="GATase1_CPSase"/>
    <property type="match status" value="1"/>
</dbReference>
<gene>
    <name evidence="18" type="ORF">TSOC_002833</name>
</gene>
<dbReference type="PRINTS" id="PR00099">
    <property type="entry name" value="CPSGATASE"/>
</dbReference>
<evidence type="ECO:0000256" key="13">
    <source>
        <dbReference type="ARBA" id="ARBA00044031"/>
    </source>
</evidence>
<dbReference type="InterPro" id="IPR036480">
    <property type="entry name" value="CarbP_synth_ssu_N_sf"/>
</dbReference>
<dbReference type="HAMAP" id="MF_01209">
    <property type="entry name" value="CPSase_S_chain"/>
    <property type="match status" value="1"/>
</dbReference>
<dbReference type="GO" id="GO:0005524">
    <property type="term" value="F:ATP binding"/>
    <property type="evidence" value="ECO:0007669"/>
    <property type="project" value="UniProtKB-KW"/>
</dbReference>
<evidence type="ECO:0000313" key="18">
    <source>
        <dbReference type="EMBL" id="PNH10440.1"/>
    </source>
</evidence>
<dbReference type="NCBIfam" id="NF009475">
    <property type="entry name" value="PRK12838.1"/>
    <property type="match status" value="1"/>
</dbReference>
<evidence type="ECO:0000256" key="1">
    <source>
        <dbReference type="ARBA" id="ARBA00004812"/>
    </source>
</evidence>
<dbReference type="GO" id="GO:0005951">
    <property type="term" value="C:carbamoyl-phosphate synthase complex"/>
    <property type="evidence" value="ECO:0007669"/>
    <property type="project" value="TreeGrafter"/>
</dbReference>
<comment type="pathway">
    <text evidence="2">Amino-acid biosynthesis; L-arginine biosynthesis; carbamoyl phosphate from bicarbonate: step 1/1.</text>
</comment>
<evidence type="ECO:0000256" key="3">
    <source>
        <dbReference type="ARBA" id="ARBA00007800"/>
    </source>
</evidence>
<feature type="domain" description="Carbamoyl-phosphate synthase small subunit N-terminal" evidence="17">
    <location>
        <begin position="79"/>
        <end position="209"/>
    </location>
</feature>
<dbReference type="InterPro" id="IPR002474">
    <property type="entry name" value="CarbamoylP_synth_ssu_N"/>
</dbReference>
<dbReference type="InterPro" id="IPR035686">
    <property type="entry name" value="CPSase_GATase1"/>
</dbReference>
<dbReference type="GO" id="GO:0004088">
    <property type="term" value="F:carbamoyl-phosphate synthase (glutamine-hydrolyzing) activity"/>
    <property type="evidence" value="ECO:0007669"/>
    <property type="project" value="UniProtKB-EC"/>
</dbReference>
<comment type="function">
    <text evidence="12">Small subunit of the arginine-specific carbamoyl phosphate synthase (CPSase). CPSase catalyzes the formation of carbamoyl phosphate from the ammonia moiety of glutamine, carbonate, and phosphate donated by ATP, the first step of the arginine biosynthetic pathway. The small subunit (glutamine amidotransferase) binds and cleaves glutamine to supply the large subunit with the substrate ammonia.</text>
</comment>
<evidence type="ECO:0000256" key="11">
    <source>
        <dbReference type="ARBA" id="ARBA00022975"/>
    </source>
</evidence>
<evidence type="ECO:0000256" key="5">
    <source>
        <dbReference type="ARBA" id="ARBA00022571"/>
    </source>
</evidence>